<reference evidence="1" key="1">
    <citation type="submission" date="2020-08" db="EMBL/GenBank/DDBJ databases">
        <title>Multicomponent nature underlies the extraordinary mechanical properties of spider dragline silk.</title>
        <authorList>
            <person name="Kono N."/>
            <person name="Nakamura H."/>
            <person name="Mori M."/>
            <person name="Yoshida Y."/>
            <person name="Ohtoshi R."/>
            <person name="Malay A.D."/>
            <person name="Moran D.A.P."/>
            <person name="Tomita M."/>
            <person name="Numata K."/>
            <person name="Arakawa K."/>
        </authorList>
    </citation>
    <scope>NUCLEOTIDE SEQUENCE</scope>
</reference>
<evidence type="ECO:0000313" key="2">
    <source>
        <dbReference type="Proteomes" id="UP000887013"/>
    </source>
</evidence>
<proteinExistence type="predicted"/>
<gene>
    <name evidence="1" type="ORF">NPIL_103621</name>
</gene>
<accession>A0A8X6Q3Z1</accession>
<sequence>MPTLSLDEPQRRRFPRSFSANNRTRTNLVSQFSSFISVLATKRYFAEIFQLCMLKRHVWLGDGKIRYKEVLVVDMKQWAQTQACSHPFPKQIRSLFSVGFYYRFHFVPLFDHPIYQANLIGAQPILKRQSTNFLIIWTPMTIAYLYCVVNDGTTTMMKSFDMFRSMATTNMFLMTANSVVFVFKLSENRALSGIQPVCTILPFLIRLAL</sequence>
<comment type="caution">
    <text evidence="1">The sequence shown here is derived from an EMBL/GenBank/DDBJ whole genome shotgun (WGS) entry which is preliminary data.</text>
</comment>
<dbReference type="AlphaFoldDB" id="A0A8X6Q3Z1"/>
<dbReference type="EMBL" id="BMAW01025985">
    <property type="protein sequence ID" value="GFT94813.1"/>
    <property type="molecule type" value="Genomic_DNA"/>
</dbReference>
<organism evidence="1 2">
    <name type="scientific">Nephila pilipes</name>
    <name type="common">Giant wood spider</name>
    <name type="synonym">Nephila maculata</name>
    <dbReference type="NCBI Taxonomy" id="299642"/>
    <lineage>
        <taxon>Eukaryota</taxon>
        <taxon>Metazoa</taxon>
        <taxon>Ecdysozoa</taxon>
        <taxon>Arthropoda</taxon>
        <taxon>Chelicerata</taxon>
        <taxon>Arachnida</taxon>
        <taxon>Araneae</taxon>
        <taxon>Araneomorphae</taxon>
        <taxon>Entelegynae</taxon>
        <taxon>Araneoidea</taxon>
        <taxon>Nephilidae</taxon>
        <taxon>Nephila</taxon>
    </lineage>
</organism>
<evidence type="ECO:0000313" key="1">
    <source>
        <dbReference type="EMBL" id="GFT94813.1"/>
    </source>
</evidence>
<name>A0A8X6Q3Z1_NEPPI</name>
<keyword evidence="2" id="KW-1185">Reference proteome</keyword>
<protein>
    <submittedName>
        <fullName evidence="1">Uncharacterized protein</fullName>
    </submittedName>
</protein>
<dbReference type="Proteomes" id="UP000887013">
    <property type="component" value="Unassembled WGS sequence"/>
</dbReference>